<reference evidence="1 2" key="1">
    <citation type="journal article" date="2012" name="J. Bacteriol.">
        <title>Genome sequence of the pathogenic Herbaspirillum seropedicae strain Os34, isolated from rice roots.</title>
        <authorList>
            <person name="Ye W."/>
            <person name="Ye S."/>
            <person name="Liu J."/>
            <person name="Chang S."/>
            <person name="Chen M."/>
            <person name="Zhu B."/>
            <person name="Guo L."/>
            <person name="An Q."/>
        </authorList>
    </citation>
    <scope>NUCLEOTIDE SEQUENCE [LARGE SCALE GENOMIC DNA]</scope>
    <source>
        <strain evidence="1 2">Os34</strain>
    </source>
</reference>
<evidence type="ECO:0000313" key="2">
    <source>
        <dbReference type="Proteomes" id="UP000501648"/>
    </source>
</evidence>
<name>A0A6M3ZVL6_9BURK</name>
<dbReference type="EMBL" id="CP008956">
    <property type="protein sequence ID" value="QJQ02411.1"/>
    <property type="molecule type" value="Genomic_DNA"/>
</dbReference>
<evidence type="ECO:0000313" key="1">
    <source>
        <dbReference type="EMBL" id="QJQ02411.1"/>
    </source>
</evidence>
<dbReference type="Proteomes" id="UP000501648">
    <property type="component" value="Chromosome"/>
</dbReference>
<gene>
    <name evidence="1" type="ORF">C798_19855</name>
</gene>
<protein>
    <submittedName>
        <fullName evidence="1">Uncharacterized protein</fullName>
    </submittedName>
</protein>
<sequence>MEAKVDLEAGGRLEGKRIFKKIDPVLLEPVTGYLFTPYQEGYWSLEGTWKTVSPFSLYLLKKLKIMDTLAKAQAVSPGSTSNLLRSLSSEKKYELLSATSRLSSIFALFSNILRKKKGEDLQEFQSFYSWINSFDIDDVAKKFSKALEIFEKKIWFDDFSFNVPRNNFFRLKGGLVSVLKPPAPDHLLHIAAFQYEQLIALRDFYEALGIIHDTVIRRVFSPDEELFRPYFAVVSAGLANIIADQSISTTFSRALEYYESSDFQHCVSTLGLIGEDYLHRIFVSLIREQLPGNLTLGQTLDRLHKRVDEHYVVAKQTQTGFDAVFNSIKSLQTGTDVTELKPILRTFVELVQSDRAYYTKRFDELTKPAVRKSPFPAHVFDCLNELLKWRNAASHNSRIPLGAHEADRTLFCLVTLISWWQQQLNGLDWRKGKWELIEELVENAKMSQSK</sequence>
<accession>A0A6M3ZVL6</accession>
<proteinExistence type="predicted"/>
<dbReference type="AlphaFoldDB" id="A0A6M3ZVL6"/>
<organism evidence="1 2">
    <name type="scientific">Herbaspirillum rubrisubalbicans Os34</name>
    <dbReference type="NCBI Taxonomy" id="1235827"/>
    <lineage>
        <taxon>Bacteria</taxon>
        <taxon>Pseudomonadati</taxon>
        <taxon>Pseudomonadota</taxon>
        <taxon>Betaproteobacteria</taxon>
        <taxon>Burkholderiales</taxon>
        <taxon>Oxalobacteraceae</taxon>
        <taxon>Herbaspirillum</taxon>
    </lineage>
</organism>